<keyword evidence="4 6" id="KW-0539">Nucleus</keyword>
<feature type="region of interest" description="Disordered" evidence="7">
    <location>
        <begin position="121"/>
        <end position="153"/>
    </location>
</feature>
<comment type="similarity">
    <text evidence="2 6">Belongs to the CSM3 family.</text>
</comment>
<comment type="subcellular location">
    <subcellularLocation>
        <location evidence="1 6">Nucleus</location>
    </subcellularLocation>
</comment>
<dbReference type="PANTHER" id="PTHR13220:SF11">
    <property type="entry name" value="TIMELESS-INTERACTING PROTEIN"/>
    <property type="match status" value="1"/>
</dbReference>
<dbReference type="OrthoDB" id="437078at2759"/>
<feature type="domain" description="Chromosome segregation in meiosis protein 3" evidence="8">
    <location>
        <begin position="157"/>
        <end position="237"/>
    </location>
</feature>
<dbReference type="InterPro" id="IPR040038">
    <property type="entry name" value="TIPIN/Csm3/Swi3"/>
</dbReference>
<reference evidence="10" key="2">
    <citation type="submission" date="2015-01" db="EMBL/GenBank/DDBJ databases">
        <title>Evolutionary Origins and Diversification of the Mycorrhizal Mutualists.</title>
        <authorList>
            <consortium name="DOE Joint Genome Institute"/>
            <consortium name="Mycorrhizal Genomics Consortium"/>
            <person name="Kohler A."/>
            <person name="Kuo A."/>
            <person name="Nagy L.G."/>
            <person name="Floudas D."/>
            <person name="Copeland A."/>
            <person name="Barry K.W."/>
            <person name="Cichocki N."/>
            <person name="Veneault-Fourrey C."/>
            <person name="LaButti K."/>
            <person name="Lindquist E.A."/>
            <person name="Lipzen A."/>
            <person name="Lundell T."/>
            <person name="Morin E."/>
            <person name="Murat C."/>
            <person name="Riley R."/>
            <person name="Ohm R."/>
            <person name="Sun H."/>
            <person name="Tunlid A."/>
            <person name="Henrissat B."/>
            <person name="Grigoriev I.V."/>
            <person name="Hibbett D.S."/>
            <person name="Martin F."/>
        </authorList>
    </citation>
    <scope>NUCLEOTIDE SEQUENCE [LARGE SCALE GENOMIC DNA]</scope>
    <source>
        <strain evidence="10">F 1598</strain>
    </source>
</reference>
<feature type="compositionally biased region" description="Low complexity" evidence="7">
    <location>
        <begin position="421"/>
        <end position="430"/>
    </location>
</feature>
<sequence>MTSIEDIWDAPLEPSSPRPAQPPTAIDSDEDNDHPRPSKRPRSSQPLFLADSDDERPKGRTNNAPPIDIDTMFQDVEDEEDGIAFQPLAPDLDLDALRRQASAKHANTVVIPSLTPYAILSSSPPRDGDNIGDKVGKGKDNAGKDGERKERKKIARMDEARLLDSNGFPALIQNTKNFVPKGKGHEAADLSRLLQIYQFWTHKMYPKTQFKDTVDRVEKLCHSKRMHVSLSVWRDEAKGLINGMKPGDPDDSAGVIDITSDNEPESSPSRTKRQKSSPPTTDADVDMVDVQSGPPSSSTEADGDDDFDIDALVREEEERLAKMKYDSSAAVASSSAQASASLAAPAPKATYRNAGADDDEAMWNELDNLGDESFSPPLPPPVHTDDEDMWDLVQEMDTVTDVQQPYVPPPPPPPPPELEHVLPGLEVTNENGGGNGVGDTSTVEESAGEDKELAENEKRPTNDDDWDDMYL</sequence>
<feature type="region of interest" description="Disordered" evidence="7">
    <location>
        <begin position="334"/>
        <end position="386"/>
    </location>
</feature>
<dbReference type="GO" id="GO:0003677">
    <property type="term" value="F:DNA binding"/>
    <property type="evidence" value="ECO:0007669"/>
    <property type="project" value="TreeGrafter"/>
</dbReference>
<dbReference type="AlphaFoldDB" id="A0A0C3G5U8"/>
<comment type="function">
    <text evidence="6">Plays an important role in the control of DNA replication and the maintenance of replication fork stability.</text>
</comment>
<evidence type="ECO:0000256" key="4">
    <source>
        <dbReference type="ARBA" id="ARBA00023242"/>
    </source>
</evidence>
<dbReference type="GO" id="GO:0006974">
    <property type="term" value="P:DNA damage response"/>
    <property type="evidence" value="ECO:0007669"/>
    <property type="project" value="UniProtKB-KW"/>
</dbReference>
<dbReference type="GO" id="GO:0000076">
    <property type="term" value="P:DNA replication checkpoint signaling"/>
    <property type="evidence" value="ECO:0007669"/>
    <property type="project" value="UniProtKB-UniRule"/>
</dbReference>
<dbReference type="HOGENOM" id="CLU_050882_0_0_1"/>
<dbReference type="EMBL" id="KN832980">
    <property type="protein sequence ID" value="KIM87144.1"/>
    <property type="molecule type" value="Genomic_DNA"/>
</dbReference>
<evidence type="ECO:0000313" key="9">
    <source>
        <dbReference type="EMBL" id="KIM87144.1"/>
    </source>
</evidence>
<evidence type="ECO:0000256" key="7">
    <source>
        <dbReference type="SAM" id="MobiDB-lite"/>
    </source>
</evidence>
<gene>
    <name evidence="9" type="ORF">PILCRDRAFT_815602</name>
</gene>
<keyword evidence="3 6" id="KW-0227">DNA damage</keyword>
<dbReference type="Proteomes" id="UP000054166">
    <property type="component" value="Unassembled WGS sequence"/>
</dbReference>
<dbReference type="Pfam" id="PF07962">
    <property type="entry name" value="Swi3"/>
    <property type="match status" value="1"/>
</dbReference>
<dbReference type="GO" id="GO:0043111">
    <property type="term" value="P:replication fork arrest"/>
    <property type="evidence" value="ECO:0007669"/>
    <property type="project" value="TreeGrafter"/>
</dbReference>
<keyword evidence="5 6" id="KW-0131">Cell cycle</keyword>
<evidence type="ECO:0000256" key="2">
    <source>
        <dbReference type="ARBA" id="ARBA00006075"/>
    </source>
</evidence>
<feature type="region of interest" description="Disordered" evidence="7">
    <location>
        <begin position="241"/>
        <end position="307"/>
    </location>
</feature>
<organism evidence="9 10">
    <name type="scientific">Piloderma croceum (strain F 1598)</name>
    <dbReference type="NCBI Taxonomy" id="765440"/>
    <lineage>
        <taxon>Eukaryota</taxon>
        <taxon>Fungi</taxon>
        <taxon>Dikarya</taxon>
        <taxon>Basidiomycota</taxon>
        <taxon>Agaricomycotina</taxon>
        <taxon>Agaricomycetes</taxon>
        <taxon>Agaricomycetidae</taxon>
        <taxon>Atheliales</taxon>
        <taxon>Atheliaceae</taxon>
        <taxon>Piloderma</taxon>
    </lineage>
</organism>
<feature type="compositionally biased region" description="Pro residues" evidence="7">
    <location>
        <begin position="406"/>
        <end position="416"/>
    </location>
</feature>
<dbReference type="GO" id="GO:0031298">
    <property type="term" value="C:replication fork protection complex"/>
    <property type="evidence" value="ECO:0007669"/>
    <property type="project" value="TreeGrafter"/>
</dbReference>
<evidence type="ECO:0000313" key="10">
    <source>
        <dbReference type="Proteomes" id="UP000054166"/>
    </source>
</evidence>
<evidence type="ECO:0000256" key="6">
    <source>
        <dbReference type="RuleBase" id="RU366049"/>
    </source>
</evidence>
<evidence type="ECO:0000259" key="8">
    <source>
        <dbReference type="Pfam" id="PF07962"/>
    </source>
</evidence>
<feature type="region of interest" description="Disordered" evidence="7">
    <location>
        <begin position="398"/>
        <end position="471"/>
    </location>
</feature>
<name>A0A0C3G5U8_PILCF</name>
<evidence type="ECO:0000256" key="5">
    <source>
        <dbReference type="ARBA" id="ARBA00023306"/>
    </source>
</evidence>
<dbReference type="STRING" id="765440.A0A0C3G5U8"/>
<evidence type="ECO:0000256" key="1">
    <source>
        <dbReference type="ARBA" id="ARBA00004123"/>
    </source>
</evidence>
<proteinExistence type="inferred from homology"/>
<dbReference type="PANTHER" id="PTHR13220">
    <property type="entry name" value="TIMELESS INTERACTING-RELATED"/>
    <property type="match status" value="1"/>
</dbReference>
<feature type="region of interest" description="Disordered" evidence="7">
    <location>
        <begin position="1"/>
        <end position="70"/>
    </location>
</feature>
<feature type="compositionally biased region" description="Polar residues" evidence="7">
    <location>
        <begin position="259"/>
        <end position="269"/>
    </location>
</feature>
<protein>
    <recommendedName>
        <fullName evidence="6">Chromosome segregation in meiosis protein</fullName>
    </recommendedName>
</protein>
<reference evidence="9 10" key="1">
    <citation type="submission" date="2014-04" db="EMBL/GenBank/DDBJ databases">
        <authorList>
            <consortium name="DOE Joint Genome Institute"/>
            <person name="Kuo A."/>
            <person name="Tarkka M."/>
            <person name="Buscot F."/>
            <person name="Kohler A."/>
            <person name="Nagy L.G."/>
            <person name="Floudas D."/>
            <person name="Copeland A."/>
            <person name="Barry K.W."/>
            <person name="Cichocki N."/>
            <person name="Veneault-Fourrey C."/>
            <person name="LaButti K."/>
            <person name="Lindquist E.A."/>
            <person name="Lipzen A."/>
            <person name="Lundell T."/>
            <person name="Morin E."/>
            <person name="Murat C."/>
            <person name="Sun H."/>
            <person name="Tunlid A."/>
            <person name="Henrissat B."/>
            <person name="Grigoriev I.V."/>
            <person name="Hibbett D.S."/>
            <person name="Martin F."/>
            <person name="Nordberg H.P."/>
            <person name="Cantor M.N."/>
            <person name="Hua S.X."/>
        </authorList>
    </citation>
    <scope>NUCLEOTIDE SEQUENCE [LARGE SCALE GENOMIC DNA]</scope>
    <source>
        <strain evidence="9 10">F 1598</strain>
    </source>
</reference>
<evidence type="ECO:0000256" key="3">
    <source>
        <dbReference type="ARBA" id="ARBA00022763"/>
    </source>
</evidence>
<feature type="compositionally biased region" description="Basic and acidic residues" evidence="7">
    <location>
        <begin position="126"/>
        <end position="153"/>
    </location>
</feature>
<accession>A0A0C3G5U8</accession>
<dbReference type="InParanoid" id="A0A0C3G5U8"/>
<feature type="compositionally biased region" description="Low complexity" evidence="7">
    <location>
        <begin position="334"/>
        <end position="349"/>
    </location>
</feature>
<feature type="compositionally biased region" description="Basic and acidic residues" evidence="7">
    <location>
        <begin position="448"/>
        <end position="462"/>
    </location>
</feature>
<dbReference type="InterPro" id="IPR012923">
    <property type="entry name" value="Csm3"/>
</dbReference>
<keyword evidence="10" id="KW-1185">Reference proteome</keyword>
<dbReference type="GO" id="GO:0031297">
    <property type="term" value="P:replication fork processing"/>
    <property type="evidence" value="ECO:0007669"/>
    <property type="project" value="UniProtKB-UniRule"/>
</dbReference>